<keyword evidence="1" id="KW-0472">Membrane</keyword>
<gene>
    <name evidence="2" type="ORF">HK100_011347</name>
</gene>
<dbReference type="PANTHER" id="PTHR40407:SF1">
    <property type="entry name" value="HEPARAN-ALPHA-GLUCOSAMINIDE N-ACETYLTRANSFERASE CATALYTIC DOMAIN-CONTAINING PROTEIN"/>
    <property type="match status" value="1"/>
</dbReference>
<feature type="transmembrane region" description="Helical" evidence="1">
    <location>
        <begin position="128"/>
        <end position="149"/>
    </location>
</feature>
<feature type="transmembrane region" description="Helical" evidence="1">
    <location>
        <begin position="283"/>
        <end position="302"/>
    </location>
</feature>
<feature type="transmembrane region" description="Helical" evidence="1">
    <location>
        <begin position="246"/>
        <end position="263"/>
    </location>
</feature>
<keyword evidence="1" id="KW-1133">Transmembrane helix</keyword>
<name>A0AAD5T3Z1_9FUNG</name>
<accession>A0AAD5T3Z1</accession>
<keyword evidence="1" id="KW-0812">Transmembrane</keyword>
<organism evidence="2 3">
    <name type="scientific">Physocladia obscura</name>
    <dbReference type="NCBI Taxonomy" id="109957"/>
    <lineage>
        <taxon>Eukaryota</taxon>
        <taxon>Fungi</taxon>
        <taxon>Fungi incertae sedis</taxon>
        <taxon>Chytridiomycota</taxon>
        <taxon>Chytridiomycota incertae sedis</taxon>
        <taxon>Chytridiomycetes</taxon>
        <taxon>Chytridiales</taxon>
        <taxon>Chytriomycetaceae</taxon>
        <taxon>Physocladia</taxon>
    </lineage>
</organism>
<evidence type="ECO:0000313" key="2">
    <source>
        <dbReference type="EMBL" id="KAJ3124155.1"/>
    </source>
</evidence>
<feature type="transmembrane region" description="Helical" evidence="1">
    <location>
        <begin position="161"/>
        <end position="184"/>
    </location>
</feature>
<comment type="caution">
    <text evidence="2">The sequence shown here is derived from an EMBL/GenBank/DDBJ whole genome shotgun (WGS) entry which is preliminary data.</text>
</comment>
<feature type="transmembrane region" description="Helical" evidence="1">
    <location>
        <begin position="215"/>
        <end position="234"/>
    </location>
</feature>
<reference evidence="2" key="1">
    <citation type="submission" date="2020-05" db="EMBL/GenBank/DDBJ databases">
        <title>Phylogenomic resolution of chytrid fungi.</title>
        <authorList>
            <person name="Stajich J.E."/>
            <person name="Amses K."/>
            <person name="Simmons R."/>
            <person name="Seto K."/>
            <person name="Myers J."/>
            <person name="Bonds A."/>
            <person name="Quandt C.A."/>
            <person name="Barry K."/>
            <person name="Liu P."/>
            <person name="Grigoriev I."/>
            <person name="Longcore J.E."/>
            <person name="James T.Y."/>
        </authorList>
    </citation>
    <scope>NUCLEOTIDE SEQUENCE</scope>
    <source>
        <strain evidence="2">JEL0513</strain>
    </source>
</reference>
<protein>
    <submittedName>
        <fullName evidence="2">Uncharacterized protein</fullName>
    </submittedName>
</protein>
<dbReference type="Proteomes" id="UP001211907">
    <property type="component" value="Unassembled WGS sequence"/>
</dbReference>
<dbReference type="PANTHER" id="PTHR40407">
    <property type="entry name" value="MEMBRANE PROTEIN-LIKE PROTEIN"/>
    <property type="match status" value="1"/>
</dbReference>
<sequence>MGWSWSSILKHYAVRGLLLIVVQDAVNMRLGTFLFITTVLFALGVNIFLGALILCIEDTVVKRATPILSSRQIDVIRPIAYFSFAAFLTVLPSLYVPKPSAVNNYFSNWYLFAFLPKANEADWNNPGVVLSVYPFIPWLAHTVWGIAIGQVSKRMKWNTGALALVNMIAGISMICIAIPLRYWANWTSINPELVVPAIQSSFISFFNNVKYPPSVVYTLITLGANHSLLSLLLLVNPRRINESGPLIIFGSSSLFFYVTHFWVYRMFSALLLFVGLLKEDAMYSGIGFWLCYFGGLGIEYIICRKYAAFKKSTSKDSLWRLF</sequence>
<keyword evidence="3" id="KW-1185">Reference proteome</keyword>
<evidence type="ECO:0000313" key="3">
    <source>
        <dbReference type="Proteomes" id="UP001211907"/>
    </source>
</evidence>
<dbReference type="EMBL" id="JADGJH010000690">
    <property type="protein sequence ID" value="KAJ3124155.1"/>
    <property type="molecule type" value="Genomic_DNA"/>
</dbReference>
<feature type="transmembrane region" description="Helical" evidence="1">
    <location>
        <begin position="33"/>
        <end position="54"/>
    </location>
</feature>
<proteinExistence type="predicted"/>
<evidence type="ECO:0000256" key="1">
    <source>
        <dbReference type="SAM" id="Phobius"/>
    </source>
</evidence>
<dbReference type="AlphaFoldDB" id="A0AAD5T3Z1"/>
<feature type="transmembrane region" description="Helical" evidence="1">
    <location>
        <begin position="75"/>
        <end position="96"/>
    </location>
</feature>